<evidence type="ECO:0000256" key="1">
    <source>
        <dbReference type="SAM" id="MobiDB-lite"/>
    </source>
</evidence>
<dbReference type="EMBL" id="HBGE01074682">
    <property type="protein sequence ID" value="CAD9167956.1"/>
    <property type="molecule type" value="Transcribed_RNA"/>
</dbReference>
<keyword evidence="2" id="KW-0732">Signal</keyword>
<feature type="region of interest" description="Disordered" evidence="1">
    <location>
        <begin position="146"/>
        <end position="172"/>
    </location>
</feature>
<dbReference type="AlphaFoldDB" id="A0A7S1RJ24"/>
<name>A0A7S1RJ24_ALECA</name>
<reference evidence="3" key="1">
    <citation type="submission" date="2021-01" db="EMBL/GenBank/DDBJ databases">
        <authorList>
            <person name="Corre E."/>
            <person name="Pelletier E."/>
            <person name="Niang G."/>
            <person name="Scheremetjew M."/>
            <person name="Finn R."/>
            <person name="Kale V."/>
            <person name="Holt S."/>
            <person name="Cochrane G."/>
            <person name="Meng A."/>
            <person name="Brown T."/>
            <person name="Cohen L."/>
        </authorList>
    </citation>
    <scope>NUCLEOTIDE SEQUENCE</scope>
    <source>
        <strain evidence="3">OF101</strain>
    </source>
</reference>
<protein>
    <submittedName>
        <fullName evidence="3">Uncharacterized protein</fullName>
    </submittedName>
</protein>
<organism evidence="3">
    <name type="scientific">Alexandrium catenella</name>
    <name type="common">Red tide dinoflagellate</name>
    <name type="synonym">Gonyaulax catenella</name>
    <dbReference type="NCBI Taxonomy" id="2925"/>
    <lineage>
        <taxon>Eukaryota</taxon>
        <taxon>Sar</taxon>
        <taxon>Alveolata</taxon>
        <taxon>Dinophyceae</taxon>
        <taxon>Gonyaulacales</taxon>
        <taxon>Pyrocystaceae</taxon>
        <taxon>Alexandrium</taxon>
    </lineage>
</organism>
<evidence type="ECO:0000256" key="2">
    <source>
        <dbReference type="SAM" id="SignalP"/>
    </source>
</evidence>
<sequence>MAACVHTGPWRAALAALLLTAASVLAEEACEAEVKPSASISVLQVRANTTSAGSLGCPSTAPPVGQACVVIVAFQENQTAEWIERFVGDCCPVARKKVLKGVKAGVFRFPPSEREVCCYTARRVQKAAGVMSVEFDGTVYADEDGKLKGSGDVTGETVKPSHPPSRGGARSSMSQGLPFAALLIAGALCGGWPLSA</sequence>
<feature type="signal peptide" evidence="2">
    <location>
        <begin position="1"/>
        <end position="26"/>
    </location>
</feature>
<feature type="chain" id="PRO_5031026872" evidence="2">
    <location>
        <begin position="27"/>
        <end position="196"/>
    </location>
</feature>
<evidence type="ECO:0000313" key="3">
    <source>
        <dbReference type="EMBL" id="CAD9167956.1"/>
    </source>
</evidence>
<proteinExistence type="predicted"/>
<accession>A0A7S1RJ24</accession>
<gene>
    <name evidence="3" type="ORF">ACAT0790_LOCUS44724</name>
</gene>